<keyword evidence="6" id="KW-1185">Reference proteome</keyword>
<dbReference type="InterPro" id="IPR012132">
    <property type="entry name" value="GMC_OxRdtase"/>
</dbReference>
<dbReference type="PANTHER" id="PTHR11552">
    <property type="entry name" value="GLUCOSE-METHANOL-CHOLINE GMC OXIDOREDUCTASE"/>
    <property type="match status" value="1"/>
</dbReference>
<comment type="caution">
    <text evidence="5">The sequence shown here is derived from an EMBL/GenBank/DDBJ whole genome shotgun (WGS) entry which is preliminary data.</text>
</comment>
<dbReference type="EMBL" id="CAJVCH010159957">
    <property type="protein sequence ID" value="CAG7728207.1"/>
    <property type="molecule type" value="Genomic_DNA"/>
</dbReference>
<sequence length="250" mass="28410">MDLIGLAFNYLISVFLGVSLDSLYSKYFTADKNIQENLHNQEFNYHLDIFDFIVVGGGTAGCVVANRLSGHNFKVLLLEAGGNPFPLTLVPSMAPRLLQNSNIDWAFPSVPQKNAFKSSTNNSYTISQGDDGWKYENLLPFFKSIESYHGYFDKHFLHGQEGPIHIETPKYFPMRQEWLEAGIELGLKVKDPNGYQNKSVFPIDTSTKRGRKFSTHRGYLYPILDRPNLKVITYAQVQKINFNDQNKAVS</sequence>
<reference evidence="5" key="1">
    <citation type="submission" date="2021-06" db="EMBL/GenBank/DDBJ databases">
        <authorList>
            <person name="Hodson N. C."/>
            <person name="Mongue J. A."/>
            <person name="Jaron S. K."/>
        </authorList>
    </citation>
    <scope>NUCLEOTIDE SEQUENCE</scope>
</reference>
<dbReference type="OrthoDB" id="269227at2759"/>
<dbReference type="GO" id="GO:0050660">
    <property type="term" value="F:flavin adenine dinucleotide binding"/>
    <property type="evidence" value="ECO:0007669"/>
    <property type="project" value="InterPro"/>
</dbReference>
<evidence type="ECO:0000256" key="1">
    <source>
        <dbReference type="ARBA" id="ARBA00001974"/>
    </source>
</evidence>
<dbReference type="Pfam" id="PF00732">
    <property type="entry name" value="GMC_oxred_N"/>
    <property type="match status" value="1"/>
</dbReference>
<evidence type="ECO:0000256" key="3">
    <source>
        <dbReference type="ARBA" id="ARBA00022827"/>
    </source>
</evidence>
<dbReference type="AlphaFoldDB" id="A0A8J2P6X5"/>
<keyword evidence="3" id="KW-0274">FAD</keyword>
<dbReference type="InterPro" id="IPR000172">
    <property type="entry name" value="GMC_OxRdtase_N"/>
</dbReference>
<evidence type="ECO:0000313" key="6">
    <source>
        <dbReference type="Proteomes" id="UP000708208"/>
    </source>
</evidence>
<organism evidence="5 6">
    <name type="scientific">Allacma fusca</name>
    <dbReference type="NCBI Taxonomy" id="39272"/>
    <lineage>
        <taxon>Eukaryota</taxon>
        <taxon>Metazoa</taxon>
        <taxon>Ecdysozoa</taxon>
        <taxon>Arthropoda</taxon>
        <taxon>Hexapoda</taxon>
        <taxon>Collembola</taxon>
        <taxon>Symphypleona</taxon>
        <taxon>Sminthuridae</taxon>
        <taxon>Allacma</taxon>
    </lineage>
</organism>
<keyword evidence="2" id="KW-0285">Flavoprotein</keyword>
<feature type="domain" description="Glucose-methanol-choline oxidoreductase N-terminal" evidence="4">
    <location>
        <begin position="127"/>
        <end position="249"/>
    </location>
</feature>
<dbReference type="Proteomes" id="UP000708208">
    <property type="component" value="Unassembled WGS sequence"/>
</dbReference>
<dbReference type="Pfam" id="PF13450">
    <property type="entry name" value="NAD_binding_8"/>
    <property type="match status" value="1"/>
</dbReference>
<name>A0A8J2P6X5_9HEXA</name>
<accession>A0A8J2P6X5</accession>
<dbReference type="PANTHER" id="PTHR11552:SF147">
    <property type="entry name" value="CHOLINE DEHYDROGENASE, MITOCHONDRIAL"/>
    <property type="match status" value="1"/>
</dbReference>
<evidence type="ECO:0000313" key="5">
    <source>
        <dbReference type="EMBL" id="CAG7728207.1"/>
    </source>
</evidence>
<feature type="non-terminal residue" evidence="5">
    <location>
        <position position="1"/>
    </location>
</feature>
<comment type="cofactor">
    <cofactor evidence="1">
        <name>FAD</name>
        <dbReference type="ChEBI" id="CHEBI:57692"/>
    </cofactor>
</comment>
<evidence type="ECO:0000256" key="2">
    <source>
        <dbReference type="ARBA" id="ARBA00022630"/>
    </source>
</evidence>
<gene>
    <name evidence="5" type="ORF">AFUS01_LOCUS17007</name>
</gene>
<protein>
    <recommendedName>
        <fullName evidence="4">Glucose-methanol-choline oxidoreductase N-terminal domain-containing protein</fullName>
    </recommendedName>
</protein>
<evidence type="ECO:0000259" key="4">
    <source>
        <dbReference type="Pfam" id="PF00732"/>
    </source>
</evidence>
<dbReference type="GO" id="GO:0016614">
    <property type="term" value="F:oxidoreductase activity, acting on CH-OH group of donors"/>
    <property type="evidence" value="ECO:0007669"/>
    <property type="project" value="InterPro"/>
</dbReference>
<proteinExistence type="predicted"/>